<sequence length="135" mass="14758">MHARTVGTIVVRQDPVGGKVARVINAGNKPPNARARIVKLRPKDVVRAAGEVRHIPDETLAKREGRPGEEANRLPLQGPLAGPHREPTGDEGEAVTNERRDVLRRLGGKKPLITVEQFVTSVARERDGDMLSREA</sequence>
<keyword evidence="3" id="KW-1185">Reference proteome</keyword>
<organism evidence="2 3">
    <name type="scientific">Daphnia magna</name>
    <dbReference type="NCBI Taxonomy" id="35525"/>
    <lineage>
        <taxon>Eukaryota</taxon>
        <taxon>Metazoa</taxon>
        <taxon>Ecdysozoa</taxon>
        <taxon>Arthropoda</taxon>
        <taxon>Crustacea</taxon>
        <taxon>Branchiopoda</taxon>
        <taxon>Diplostraca</taxon>
        <taxon>Cladocera</taxon>
        <taxon>Anomopoda</taxon>
        <taxon>Daphniidae</taxon>
        <taxon>Daphnia</taxon>
    </lineage>
</organism>
<accession>A0ABR0B8Y2</accession>
<evidence type="ECO:0000256" key="1">
    <source>
        <dbReference type="SAM" id="MobiDB-lite"/>
    </source>
</evidence>
<feature type="compositionally biased region" description="Basic and acidic residues" evidence="1">
    <location>
        <begin position="56"/>
        <end position="72"/>
    </location>
</feature>
<protein>
    <submittedName>
        <fullName evidence="2">Uncharacterized protein</fullName>
    </submittedName>
</protein>
<feature type="region of interest" description="Disordered" evidence="1">
    <location>
        <begin position="56"/>
        <end position="100"/>
    </location>
</feature>
<dbReference type="EMBL" id="JAOYFB010000041">
    <property type="protein sequence ID" value="KAK4045050.1"/>
    <property type="molecule type" value="Genomic_DNA"/>
</dbReference>
<evidence type="ECO:0000313" key="2">
    <source>
        <dbReference type="EMBL" id="KAK4045050.1"/>
    </source>
</evidence>
<name>A0ABR0B8Y2_9CRUS</name>
<proteinExistence type="predicted"/>
<reference evidence="2 3" key="1">
    <citation type="journal article" date="2023" name="Nucleic Acids Res.">
        <title>The hologenome of Daphnia magna reveals possible DNA methylation and microbiome-mediated evolution of the host genome.</title>
        <authorList>
            <person name="Chaturvedi A."/>
            <person name="Li X."/>
            <person name="Dhandapani V."/>
            <person name="Marshall H."/>
            <person name="Kissane S."/>
            <person name="Cuenca-Cambronero M."/>
            <person name="Asole G."/>
            <person name="Calvet F."/>
            <person name="Ruiz-Romero M."/>
            <person name="Marangio P."/>
            <person name="Guigo R."/>
            <person name="Rago D."/>
            <person name="Mirbahai L."/>
            <person name="Eastwood N."/>
            <person name="Colbourne J.K."/>
            <person name="Zhou J."/>
            <person name="Mallon E."/>
            <person name="Orsini L."/>
        </authorList>
    </citation>
    <scope>NUCLEOTIDE SEQUENCE [LARGE SCALE GENOMIC DNA]</scope>
    <source>
        <strain evidence="2">LRV0_1</strain>
    </source>
</reference>
<gene>
    <name evidence="2" type="ORF">OUZ56_032458</name>
</gene>
<evidence type="ECO:0000313" key="3">
    <source>
        <dbReference type="Proteomes" id="UP001234178"/>
    </source>
</evidence>
<comment type="caution">
    <text evidence="2">The sequence shown here is derived from an EMBL/GenBank/DDBJ whole genome shotgun (WGS) entry which is preliminary data.</text>
</comment>
<dbReference type="Proteomes" id="UP001234178">
    <property type="component" value="Unassembled WGS sequence"/>
</dbReference>